<sequence>MATSLNIHIDKENATPSFIPNKGGKGLLTQATPRKALYDVNQDRTGPNLQRSNWKDEGFTKPTAETLKPLRKKSNTPLATKPVSTKKVLLQENKNAEKKEVKPTQQPASTKTSKPKKKVIKKPAPTPDEEDGYDSDTIWPRSERLSTHIHSILSWRPSCFMGNDLDCDDLDSSLSDVEIPDQIIMEKPPAFMDIVLVVIAVVAVVVVAVRVVAVKAVAAAVVVVAVVAVVVLLVVVVAVVIVE</sequence>
<reference evidence="3 4" key="1">
    <citation type="journal article" date="2021" name="Elife">
        <title>Chloroplast acquisition without the gene transfer in kleptoplastic sea slugs, Plakobranchus ocellatus.</title>
        <authorList>
            <person name="Maeda T."/>
            <person name="Takahashi S."/>
            <person name="Yoshida T."/>
            <person name="Shimamura S."/>
            <person name="Takaki Y."/>
            <person name="Nagai Y."/>
            <person name="Toyoda A."/>
            <person name="Suzuki Y."/>
            <person name="Arimoto A."/>
            <person name="Ishii H."/>
            <person name="Satoh N."/>
            <person name="Nishiyama T."/>
            <person name="Hasebe M."/>
            <person name="Maruyama T."/>
            <person name="Minagawa J."/>
            <person name="Obokata J."/>
            <person name="Shigenobu S."/>
        </authorList>
    </citation>
    <scope>NUCLEOTIDE SEQUENCE [LARGE SCALE GENOMIC DNA]</scope>
</reference>
<proteinExistence type="predicted"/>
<feature type="transmembrane region" description="Helical" evidence="2">
    <location>
        <begin position="219"/>
        <end position="242"/>
    </location>
</feature>
<gene>
    <name evidence="3" type="ORF">ElyMa_002770400</name>
</gene>
<evidence type="ECO:0000256" key="1">
    <source>
        <dbReference type="SAM" id="MobiDB-lite"/>
    </source>
</evidence>
<keyword evidence="2" id="KW-0472">Membrane</keyword>
<comment type="caution">
    <text evidence="3">The sequence shown here is derived from an EMBL/GenBank/DDBJ whole genome shotgun (WGS) entry which is preliminary data.</text>
</comment>
<keyword evidence="4" id="KW-1185">Reference proteome</keyword>
<feature type="transmembrane region" description="Helical" evidence="2">
    <location>
        <begin position="194"/>
        <end position="213"/>
    </location>
</feature>
<keyword evidence="2" id="KW-0812">Transmembrane</keyword>
<evidence type="ECO:0000313" key="4">
    <source>
        <dbReference type="Proteomes" id="UP000762676"/>
    </source>
</evidence>
<dbReference type="EMBL" id="BMAT01005698">
    <property type="protein sequence ID" value="GFR98496.1"/>
    <property type="molecule type" value="Genomic_DNA"/>
</dbReference>
<protein>
    <submittedName>
        <fullName evidence="3">Uncharacterized protein</fullName>
    </submittedName>
</protein>
<feature type="compositionally biased region" description="Polar residues" evidence="1">
    <location>
        <begin position="43"/>
        <end position="52"/>
    </location>
</feature>
<evidence type="ECO:0000256" key="2">
    <source>
        <dbReference type="SAM" id="Phobius"/>
    </source>
</evidence>
<evidence type="ECO:0000313" key="3">
    <source>
        <dbReference type="EMBL" id="GFR98496.1"/>
    </source>
</evidence>
<keyword evidence="2" id="KW-1133">Transmembrane helix</keyword>
<name>A0AAV4HNZ1_9GAST</name>
<accession>A0AAV4HNZ1</accession>
<dbReference type="AlphaFoldDB" id="A0AAV4HNZ1"/>
<feature type="region of interest" description="Disordered" evidence="1">
    <location>
        <begin position="1"/>
        <end position="26"/>
    </location>
</feature>
<feature type="region of interest" description="Disordered" evidence="1">
    <location>
        <begin position="38"/>
        <end position="137"/>
    </location>
</feature>
<dbReference type="Proteomes" id="UP000762676">
    <property type="component" value="Unassembled WGS sequence"/>
</dbReference>
<organism evidence="3 4">
    <name type="scientific">Elysia marginata</name>
    <dbReference type="NCBI Taxonomy" id="1093978"/>
    <lineage>
        <taxon>Eukaryota</taxon>
        <taxon>Metazoa</taxon>
        <taxon>Spiralia</taxon>
        <taxon>Lophotrochozoa</taxon>
        <taxon>Mollusca</taxon>
        <taxon>Gastropoda</taxon>
        <taxon>Heterobranchia</taxon>
        <taxon>Euthyneura</taxon>
        <taxon>Panpulmonata</taxon>
        <taxon>Sacoglossa</taxon>
        <taxon>Placobranchoidea</taxon>
        <taxon>Plakobranchidae</taxon>
        <taxon>Elysia</taxon>
    </lineage>
</organism>